<feature type="transmembrane region" description="Helical" evidence="10">
    <location>
        <begin position="730"/>
        <end position="755"/>
    </location>
</feature>
<evidence type="ECO:0000256" key="8">
    <source>
        <dbReference type="ARBA" id="ARBA00023136"/>
    </source>
</evidence>
<feature type="transmembrane region" description="Helical" evidence="10">
    <location>
        <begin position="653"/>
        <end position="675"/>
    </location>
</feature>
<feature type="transmembrane region" description="Helical" evidence="10">
    <location>
        <begin position="321"/>
        <end position="340"/>
    </location>
</feature>
<feature type="transmembrane region" description="Helical" evidence="10">
    <location>
        <begin position="240"/>
        <end position="258"/>
    </location>
</feature>
<keyword evidence="6" id="KW-0653">Protein transport</keyword>
<keyword evidence="4 10" id="KW-0812">Transmembrane</keyword>
<dbReference type="Pfam" id="PF03169">
    <property type="entry name" value="OPT"/>
    <property type="match status" value="1"/>
</dbReference>
<feature type="transmembrane region" description="Helical" evidence="10">
    <location>
        <begin position="81"/>
        <end position="101"/>
    </location>
</feature>
<feature type="region of interest" description="Disordered" evidence="9">
    <location>
        <begin position="1"/>
        <end position="29"/>
    </location>
</feature>
<feature type="transmembrane region" description="Helical" evidence="10">
    <location>
        <begin position="533"/>
        <end position="552"/>
    </location>
</feature>
<evidence type="ECO:0000256" key="9">
    <source>
        <dbReference type="SAM" id="MobiDB-lite"/>
    </source>
</evidence>
<accession>A0A4Z1PCG9</accession>
<evidence type="ECO:0000313" key="12">
    <source>
        <dbReference type="Proteomes" id="UP000298493"/>
    </source>
</evidence>
<dbReference type="InterPro" id="IPR004813">
    <property type="entry name" value="OPT"/>
</dbReference>
<dbReference type="PANTHER" id="PTHR22601">
    <property type="entry name" value="ISP4 LIKE PROTEIN"/>
    <property type="match status" value="1"/>
</dbReference>
<evidence type="ECO:0000256" key="3">
    <source>
        <dbReference type="ARBA" id="ARBA00022448"/>
    </source>
</evidence>
<evidence type="ECO:0000256" key="5">
    <source>
        <dbReference type="ARBA" id="ARBA00022856"/>
    </source>
</evidence>
<evidence type="ECO:0000256" key="7">
    <source>
        <dbReference type="ARBA" id="ARBA00022989"/>
    </source>
</evidence>
<evidence type="ECO:0000256" key="2">
    <source>
        <dbReference type="ARBA" id="ARBA00008807"/>
    </source>
</evidence>
<feature type="transmembrane region" description="Helical" evidence="10">
    <location>
        <begin position="584"/>
        <end position="602"/>
    </location>
</feature>
<evidence type="ECO:0000256" key="4">
    <source>
        <dbReference type="ARBA" id="ARBA00022692"/>
    </source>
</evidence>
<feature type="transmembrane region" description="Helical" evidence="10">
    <location>
        <begin position="107"/>
        <end position="128"/>
    </location>
</feature>
<feature type="transmembrane region" description="Helical" evidence="10">
    <location>
        <begin position="500"/>
        <end position="526"/>
    </location>
</feature>
<dbReference type="GO" id="GO:0035673">
    <property type="term" value="F:oligopeptide transmembrane transporter activity"/>
    <property type="evidence" value="ECO:0007669"/>
    <property type="project" value="InterPro"/>
</dbReference>
<dbReference type="GO" id="GO:0015031">
    <property type="term" value="P:protein transport"/>
    <property type="evidence" value="ECO:0007669"/>
    <property type="project" value="UniProtKB-KW"/>
</dbReference>
<organism evidence="11 12">
    <name type="scientific">Venturia nashicola</name>
    <dbReference type="NCBI Taxonomy" id="86259"/>
    <lineage>
        <taxon>Eukaryota</taxon>
        <taxon>Fungi</taxon>
        <taxon>Dikarya</taxon>
        <taxon>Ascomycota</taxon>
        <taxon>Pezizomycotina</taxon>
        <taxon>Dothideomycetes</taxon>
        <taxon>Pleosporomycetidae</taxon>
        <taxon>Venturiales</taxon>
        <taxon>Venturiaceae</taxon>
        <taxon>Venturia</taxon>
    </lineage>
</organism>
<evidence type="ECO:0000256" key="10">
    <source>
        <dbReference type="SAM" id="Phobius"/>
    </source>
</evidence>
<feature type="transmembrane region" description="Helical" evidence="10">
    <location>
        <begin position="687"/>
        <end position="709"/>
    </location>
</feature>
<feature type="transmembrane region" description="Helical" evidence="10">
    <location>
        <begin position="182"/>
        <end position="202"/>
    </location>
</feature>
<dbReference type="InterPro" id="IPR004648">
    <property type="entry name" value="Oligpept_transpt"/>
</dbReference>
<dbReference type="EMBL" id="SNSC02000013">
    <property type="protein sequence ID" value="TID18813.1"/>
    <property type="molecule type" value="Genomic_DNA"/>
</dbReference>
<feature type="transmembrane region" description="Helical" evidence="10">
    <location>
        <begin position="474"/>
        <end position="494"/>
    </location>
</feature>
<comment type="similarity">
    <text evidence="2">Belongs to the oligopeptide OPT transporter family.</text>
</comment>
<dbReference type="GO" id="GO:0016020">
    <property type="term" value="C:membrane"/>
    <property type="evidence" value="ECO:0007669"/>
    <property type="project" value="UniProtKB-SubCell"/>
</dbReference>
<protein>
    <submittedName>
        <fullName evidence="11">Putative phospholipid-transporting ATPase</fullName>
    </submittedName>
</protein>
<keyword evidence="5" id="KW-0571">Peptide transport</keyword>
<dbReference type="AlphaFoldDB" id="A0A4Z1PCG9"/>
<keyword evidence="3" id="KW-0813">Transport</keyword>
<dbReference type="Proteomes" id="UP000298493">
    <property type="component" value="Unassembled WGS sequence"/>
</dbReference>
<reference evidence="11 12" key="1">
    <citation type="submission" date="2019-04" db="EMBL/GenBank/DDBJ databases">
        <title>High contiguity whole genome sequence and gene annotation resource for two Venturia nashicola isolates.</title>
        <authorList>
            <person name="Prokchorchik M."/>
            <person name="Won K."/>
            <person name="Lee Y."/>
            <person name="Choi E.D."/>
            <person name="Segonzac C."/>
            <person name="Sohn K.H."/>
        </authorList>
    </citation>
    <scope>NUCLEOTIDE SEQUENCE [LARGE SCALE GENOMIC DNA]</scope>
    <source>
        <strain evidence="11 12">PRI2</strain>
    </source>
</reference>
<sequence>MAEGDKDSPTSGGDKAVPTQHVEYVGSEKSDVNIVERAAPDSGLSQDEKTNVKPPSTAREFATEILAVEDDPSQNPFTFRMWFLGIGISVFAGTITTINTFKPQSVHIHLVFIAAISYIFGTAMAKTLPSQGRIGRILNPGPFNKKEHAAICIMCAASANTPEAMAVLAVQKLYYNITPSPAVGIFLILSTQMLGYGIAGLLRKTLVYPSNMLYPSNLATASLLESLHADRKSTEKKMRVFYIGFLILFVWQAFPQYIMPLLAGVSVFCLTNRKSLLITNVFGGSMANEGLGLFSLSFDWTMVSGGGNPLWMPFQTMMNTMAGYILSIAIYLGLYYGNVWNARNFPFLSPQLFSHKSKPTKYHVYNQTAILNKRYQVDEVLLKKHGLPWLPSSEALAMTVTNVAITAAMSHMVLWHWKDIKSAFEIITFKQLFTPSQWNLKFWKHRRERISREEADAIDPHYGLMQEYDDVPSWWFGLLWTVSAVVGLITSNIASSTLPWWAFFVSIGVSTLTLTFFAAMTAMFGYGLKVEPLIQMIGAYLLPGLPMANLYFATFGNNSMVQAKHMLKDLKLGQYVHLEPKCTFAMQIIGASIGCIMSYLMMEQITTEKRDILLAIQGTNVWSGQMLQKHNSAAITWGGLASKLYSAGARYQWVSLGFLLGTIIPLPFWLIHKYFPKLKLDYWNTPIILFSMGALSHGTHSAFFLHYVTGFVSQFYLRKYRTNWFIKYNYIMSAGMDGGAQVLAFLLTFTVFGAGGKAVPFPKWWGNNWQKGNYDFCLKDPGLGGEGHGKKGGGKMPKIPDGGGGGGGD</sequence>
<proteinExistence type="inferred from homology"/>
<keyword evidence="12" id="KW-1185">Reference proteome</keyword>
<comment type="subcellular location">
    <subcellularLocation>
        <location evidence="1">Membrane</location>
        <topology evidence="1">Multi-pass membrane protein</topology>
    </subcellularLocation>
</comment>
<evidence type="ECO:0000256" key="1">
    <source>
        <dbReference type="ARBA" id="ARBA00004141"/>
    </source>
</evidence>
<name>A0A4Z1PCG9_9PEZI</name>
<gene>
    <name evidence="11" type="ORF">E6O75_ATG05934</name>
</gene>
<evidence type="ECO:0000256" key="6">
    <source>
        <dbReference type="ARBA" id="ARBA00022927"/>
    </source>
</evidence>
<evidence type="ECO:0000313" key="11">
    <source>
        <dbReference type="EMBL" id="TID18813.1"/>
    </source>
</evidence>
<comment type="caution">
    <text evidence="11">The sequence shown here is derived from an EMBL/GenBank/DDBJ whole genome shotgun (WGS) entry which is preliminary data.</text>
</comment>
<keyword evidence="8 10" id="KW-0472">Membrane</keyword>
<feature type="region of interest" description="Disordered" evidence="9">
    <location>
        <begin position="785"/>
        <end position="809"/>
    </location>
</feature>
<dbReference type="NCBIfam" id="TIGR00728">
    <property type="entry name" value="OPT_sfam"/>
    <property type="match status" value="1"/>
</dbReference>
<keyword evidence="7 10" id="KW-1133">Transmembrane helix</keyword>